<dbReference type="EMBL" id="CP075587">
    <property type="protein sequence ID" value="QYF48571.1"/>
    <property type="molecule type" value="Genomic_DNA"/>
</dbReference>
<gene>
    <name evidence="2" type="ORF">RHABOEDO_000755</name>
</gene>
<evidence type="ECO:0000259" key="1">
    <source>
        <dbReference type="Pfam" id="PF13936"/>
    </source>
</evidence>
<dbReference type="Proteomes" id="UP000826014">
    <property type="component" value="Chromosome"/>
</dbReference>
<accession>A0ABX8V124</accession>
<dbReference type="RefSeq" id="WP_215217753.1">
    <property type="nucleotide sequence ID" value="NZ_CP075587.1"/>
</dbReference>
<evidence type="ECO:0000313" key="2">
    <source>
        <dbReference type="EMBL" id="QYF48571.1"/>
    </source>
</evidence>
<dbReference type="SUPFAM" id="SSF46689">
    <property type="entry name" value="Homeodomain-like"/>
    <property type="match status" value="1"/>
</dbReference>
<dbReference type="InterPro" id="IPR009057">
    <property type="entry name" value="Homeodomain-like_sf"/>
</dbReference>
<dbReference type="PANTHER" id="PTHR10948">
    <property type="entry name" value="TRANSPOSASE"/>
    <property type="match status" value="1"/>
</dbReference>
<name>A0ABX8V124_9BACT</name>
<organism evidence="2 3">
    <name type="scientific">Candidatus Rhabdochlamydia oedothoracis</name>
    <dbReference type="NCBI Taxonomy" id="2720720"/>
    <lineage>
        <taxon>Bacteria</taxon>
        <taxon>Pseudomonadati</taxon>
        <taxon>Chlamydiota</taxon>
        <taxon>Chlamydiia</taxon>
        <taxon>Parachlamydiales</taxon>
        <taxon>Candidatus Rhabdochlamydiaceae</taxon>
        <taxon>Candidatus Rhabdochlamydia</taxon>
    </lineage>
</organism>
<evidence type="ECO:0000313" key="3">
    <source>
        <dbReference type="Proteomes" id="UP000826014"/>
    </source>
</evidence>
<dbReference type="Pfam" id="PF13936">
    <property type="entry name" value="HTH_38"/>
    <property type="match status" value="1"/>
</dbReference>
<reference evidence="2 3" key="1">
    <citation type="journal article" date="2022" name="bioRxiv">
        <title>Ecology and evolution of chlamydial symbionts of arthropods.</title>
        <authorList>
            <person name="Halter T."/>
            <person name="Koestlbacher S."/>
            <person name="Collingro A."/>
            <person name="Sixt B.S."/>
            <person name="Toenshoff E.R."/>
            <person name="Hendrickx F."/>
            <person name="Kostanjsek R."/>
            <person name="Horn M."/>
        </authorList>
    </citation>
    <scope>NUCLEOTIDE SEQUENCE [LARGE SCALE GENOMIC DNA]</scope>
    <source>
        <strain evidence="2">W744xW776</strain>
    </source>
</reference>
<sequence>MIFNNQTQKETLSKGNHHLTYDQRCQIYILKARGDTSSSIATILKVHHSTISRELKRNKGQRGYRHQQAQEKAFLRKNSQPNKKMTPQILTRIEEKIKLQFESSDETSHRFRWFEDALPLFDYVQYLLL</sequence>
<protein>
    <submittedName>
        <fullName evidence="2">Helix-turn-helix domain</fullName>
    </submittedName>
</protein>
<dbReference type="PANTHER" id="PTHR10948:SF23">
    <property type="entry name" value="TRANSPOSASE INSI FOR INSERTION SEQUENCE ELEMENT IS30A-RELATED"/>
    <property type="match status" value="1"/>
</dbReference>
<dbReference type="InterPro" id="IPR051917">
    <property type="entry name" value="Transposase-Integrase"/>
</dbReference>
<feature type="domain" description="Transposase IS30-like HTH" evidence="1">
    <location>
        <begin position="17"/>
        <end position="58"/>
    </location>
</feature>
<proteinExistence type="predicted"/>
<keyword evidence="3" id="KW-1185">Reference proteome</keyword>
<dbReference type="InterPro" id="IPR025246">
    <property type="entry name" value="IS30-like_HTH"/>
</dbReference>